<evidence type="ECO:0000313" key="6">
    <source>
        <dbReference type="EMBL" id="MFC1415108.1"/>
    </source>
</evidence>
<evidence type="ECO:0000256" key="4">
    <source>
        <dbReference type="SAM" id="MobiDB-lite"/>
    </source>
</evidence>
<dbReference type="EMBL" id="JBHFAB010000001">
    <property type="protein sequence ID" value="MFC1415108.1"/>
    <property type="molecule type" value="Genomic_DNA"/>
</dbReference>
<keyword evidence="3" id="KW-0804">Transcription</keyword>
<feature type="region of interest" description="Disordered" evidence="4">
    <location>
        <begin position="1"/>
        <end position="26"/>
    </location>
</feature>
<dbReference type="PROSITE" id="PS50995">
    <property type="entry name" value="HTH_MARR_2"/>
    <property type="match status" value="1"/>
</dbReference>
<dbReference type="InterPro" id="IPR039422">
    <property type="entry name" value="MarR/SlyA-like"/>
</dbReference>
<accession>A0ABV6VND4</accession>
<dbReference type="InterPro" id="IPR000835">
    <property type="entry name" value="HTH_MarR-typ"/>
</dbReference>
<dbReference type="Gene3D" id="1.10.10.10">
    <property type="entry name" value="Winged helix-like DNA-binding domain superfamily/Winged helix DNA-binding domain"/>
    <property type="match status" value="1"/>
</dbReference>
<evidence type="ECO:0000313" key="7">
    <source>
        <dbReference type="Proteomes" id="UP001592531"/>
    </source>
</evidence>
<evidence type="ECO:0000259" key="5">
    <source>
        <dbReference type="PROSITE" id="PS50995"/>
    </source>
</evidence>
<dbReference type="Pfam" id="PF01047">
    <property type="entry name" value="MarR"/>
    <property type="match status" value="1"/>
</dbReference>
<keyword evidence="1" id="KW-0805">Transcription regulation</keyword>
<dbReference type="SMART" id="SM00347">
    <property type="entry name" value="HTH_MARR"/>
    <property type="match status" value="1"/>
</dbReference>
<comment type="caution">
    <text evidence="6">The sequence shown here is derived from an EMBL/GenBank/DDBJ whole genome shotgun (WGS) entry which is preliminary data.</text>
</comment>
<dbReference type="InterPro" id="IPR036388">
    <property type="entry name" value="WH-like_DNA-bd_sf"/>
</dbReference>
<feature type="domain" description="HTH marR-type" evidence="5">
    <location>
        <begin position="31"/>
        <end position="165"/>
    </location>
</feature>
<gene>
    <name evidence="6" type="ORF">ACEZDE_00380</name>
</gene>
<dbReference type="SUPFAM" id="SSF46785">
    <property type="entry name" value="Winged helix' DNA-binding domain"/>
    <property type="match status" value="1"/>
</dbReference>
<dbReference type="InterPro" id="IPR036390">
    <property type="entry name" value="WH_DNA-bd_sf"/>
</dbReference>
<organism evidence="6 7">
    <name type="scientific">Streptacidiphilus cavernicola</name>
    <dbReference type="NCBI Taxonomy" id="3342716"/>
    <lineage>
        <taxon>Bacteria</taxon>
        <taxon>Bacillati</taxon>
        <taxon>Actinomycetota</taxon>
        <taxon>Actinomycetes</taxon>
        <taxon>Kitasatosporales</taxon>
        <taxon>Streptomycetaceae</taxon>
        <taxon>Streptacidiphilus</taxon>
    </lineage>
</organism>
<dbReference type="PANTHER" id="PTHR33164">
    <property type="entry name" value="TRANSCRIPTIONAL REGULATOR, MARR FAMILY"/>
    <property type="match status" value="1"/>
</dbReference>
<dbReference type="Proteomes" id="UP001592531">
    <property type="component" value="Unassembled WGS sequence"/>
</dbReference>
<reference evidence="6 7" key="1">
    <citation type="submission" date="2024-09" db="EMBL/GenBank/DDBJ databases">
        <authorList>
            <person name="Lee S.D."/>
        </authorList>
    </citation>
    <scope>NUCLEOTIDE SEQUENCE [LARGE SCALE GENOMIC DNA]</scope>
    <source>
        <strain evidence="6 7">N8-3</strain>
    </source>
</reference>
<dbReference type="RefSeq" id="WP_380530257.1">
    <property type="nucleotide sequence ID" value="NZ_JBHFAB010000001.1"/>
</dbReference>
<evidence type="ECO:0000256" key="2">
    <source>
        <dbReference type="ARBA" id="ARBA00023125"/>
    </source>
</evidence>
<dbReference type="PANTHER" id="PTHR33164:SF57">
    <property type="entry name" value="MARR-FAMILY TRANSCRIPTIONAL REGULATOR"/>
    <property type="match status" value="1"/>
</dbReference>
<sequence>MTSSDIAPADSVSGGSQSGGPLPAEGDEVLYDRLQYQVAILARRVEQVRMGGVGDQRNSMDRAAFLLLHRLQHSGAVGVKALAGAMGIDSSTVTRQVAPLVESGLVDRVPNPDDGRAVLLELSPLGRERLKEVRASRQEMIRRLTDGWPNQDQRRFCDLLTRFNQAMQEFRP</sequence>
<dbReference type="PROSITE" id="PS01117">
    <property type="entry name" value="HTH_MARR_1"/>
    <property type="match status" value="1"/>
</dbReference>
<evidence type="ECO:0000256" key="3">
    <source>
        <dbReference type="ARBA" id="ARBA00023163"/>
    </source>
</evidence>
<keyword evidence="2" id="KW-0238">DNA-binding</keyword>
<keyword evidence="7" id="KW-1185">Reference proteome</keyword>
<name>A0ABV6VND4_9ACTN</name>
<proteinExistence type="predicted"/>
<protein>
    <submittedName>
        <fullName evidence="6">MarR family winged helix-turn-helix transcriptional regulator</fullName>
    </submittedName>
</protein>
<evidence type="ECO:0000256" key="1">
    <source>
        <dbReference type="ARBA" id="ARBA00023015"/>
    </source>
</evidence>
<dbReference type="InterPro" id="IPR023187">
    <property type="entry name" value="Tscrpt_reg_MarR-type_CS"/>
</dbReference>